<dbReference type="EMBL" id="VSRR010002867">
    <property type="protein sequence ID" value="MPC33601.1"/>
    <property type="molecule type" value="Genomic_DNA"/>
</dbReference>
<feature type="region of interest" description="Disordered" evidence="1">
    <location>
        <begin position="1"/>
        <end position="32"/>
    </location>
</feature>
<reference evidence="2 3" key="1">
    <citation type="submission" date="2019-05" db="EMBL/GenBank/DDBJ databases">
        <title>Another draft genome of Portunus trituberculatus and its Hox gene families provides insights of decapod evolution.</title>
        <authorList>
            <person name="Jeong J.-H."/>
            <person name="Song I."/>
            <person name="Kim S."/>
            <person name="Choi T."/>
            <person name="Kim D."/>
            <person name="Ryu S."/>
            <person name="Kim W."/>
        </authorList>
    </citation>
    <scope>NUCLEOTIDE SEQUENCE [LARGE SCALE GENOMIC DNA]</scope>
    <source>
        <tissue evidence="2">Muscle</tissue>
    </source>
</reference>
<accession>A0A5B7EGV8</accession>
<name>A0A5B7EGV8_PORTR</name>
<evidence type="ECO:0000256" key="1">
    <source>
        <dbReference type="SAM" id="MobiDB-lite"/>
    </source>
</evidence>
<organism evidence="2 3">
    <name type="scientific">Portunus trituberculatus</name>
    <name type="common">Swimming crab</name>
    <name type="synonym">Neptunus trituberculatus</name>
    <dbReference type="NCBI Taxonomy" id="210409"/>
    <lineage>
        <taxon>Eukaryota</taxon>
        <taxon>Metazoa</taxon>
        <taxon>Ecdysozoa</taxon>
        <taxon>Arthropoda</taxon>
        <taxon>Crustacea</taxon>
        <taxon>Multicrustacea</taxon>
        <taxon>Malacostraca</taxon>
        <taxon>Eumalacostraca</taxon>
        <taxon>Eucarida</taxon>
        <taxon>Decapoda</taxon>
        <taxon>Pleocyemata</taxon>
        <taxon>Brachyura</taxon>
        <taxon>Eubrachyura</taxon>
        <taxon>Portunoidea</taxon>
        <taxon>Portunidae</taxon>
        <taxon>Portuninae</taxon>
        <taxon>Portunus</taxon>
    </lineage>
</organism>
<proteinExistence type="predicted"/>
<keyword evidence="3" id="KW-1185">Reference proteome</keyword>
<gene>
    <name evidence="2" type="ORF">E2C01_026955</name>
</gene>
<evidence type="ECO:0000313" key="3">
    <source>
        <dbReference type="Proteomes" id="UP000324222"/>
    </source>
</evidence>
<dbReference type="Proteomes" id="UP000324222">
    <property type="component" value="Unassembled WGS sequence"/>
</dbReference>
<dbReference type="AlphaFoldDB" id="A0A5B7EGV8"/>
<evidence type="ECO:0000313" key="2">
    <source>
        <dbReference type="EMBL" id="MPC33601.1"/>
    </source>
</evidence>
<comment type="caution">
    <text evidence="2">The sequence shown here is derived from an EMBL/GenBank/DDBJ whole genome shotgun (WGS) entry which is preliminary data.</text>
</comment>
<protein>
    <submittedName>
        <fullName evidence="2">Uncharacterized protein</fullName>
    </submittedName>
</protein>
<sequence>MGKQYRVDSPQPVAGVCRGTGSANMQKKNKEQCCPHNRLERRPVTAPNALRAAVGSKEVPRKLGLVLPHISLHLHHGERSVHYL</sequence>